<comment type="caution">
    <text evidence="1">The sequence shown here is derived from an EMBL/GenBank/DDBJ whole genome shotgun (WGS) entry which is preliminary data.</text>
</comment>
<dbReference type="Proteomes" id="UP000217465">
    <property type="component" value="Unassembled WGS sequence"/>
</dbReference>
<evidence type="ECO:0000313" key="1">
    <source>
        <dbReference type="EMBL" id="PCH10730.1"/>
    </source>
</evidence>
<evidence type="ECO:0000313" key="2">
    <source>
        <dbReference type="Proteomes" id="UP000217465"/>
    </source>
</evidence>
<dbReference type="EMBL" id="NSGR01000010">
    <property type="protein sequence ID" value="PCH10730.1"/>
    <property type="molecule type" value="Genomic_DNA"/>
</dbReference>
<dbReference type="RefSeq" id="WP_004235451.1">
    <property type="nucleotide sequence ID" value="NZ_BAWT01000004.1"/>
</dbReference>
<organism evidence="1 2">
    <name type="scientific">Streptococcus parauberis</name>
    <dbReference type="NCBI Taxonomy" id="1348"/>
    <lineage>
        <taxon>Bacteria</taxon>
        <taxon>Bacillati</taxon>
        <taxon>Bacillota</taxon>
        <taxon>Bacilli</taxon>
        <taxon>Lactobacillales</taxon>
        <taxon>Streptococcaceae</taxon>
        <taxon>Streptococcus</taxon>
    </lineage>
</organism>
<dbReference type="OrthoDB" id="9975589at2"/>
<gene>
    <name evidence="1" type="ORF">A9Y57_02020</name>
</gene>
<sequence length="96" mass="11221">MFTKGNEKGIITWDDEQQVLILKKKIIPLNDIKAVKLYTSGIETTVDDLVRRLNPQTNYLDYFAMTSLEVELYLKSKARPEQITYYKTPFQASEKE</sequence>
<protein>
    <submittedName>
        <fullName evidence="1">Uncharacterized protein</fullName>
    </submittedName>
</protein>
<reference evidence="1 2" key="1">
    <citation type="submission" date="2016-06" db="EMBL/GenBank/DDBJ databases">
        <authorList>
            <person name="Haines A.N."/>
            <person name="Council K.R."/>
        </authorList>
    </citation>
    <scope>NUCLEOTIDE SEQUENCE [LARGE SCALE GENOMIC DNA]</scope>
    <source>
        <strain evidence="1 2">SP158-29</strain>
    </source>
</reference>
<proteinExistence type="predicted"/>
<dbReference type="AlphaFoldDB" id="A0A0E2UAY7"/>
<accession>A0A0E2UAY7</accession>
<name>A0A0E2UAY7_9STRE</name>